<dbReference type="Proteomes" id="UP000031167">
    <property type="component" value="Unassembled WGS sequence"/>
</dbReference>
<accession>A0A0B4CQ52</accession>
<evidence type="ECO:0000313" key="3">
    <source>
        <dbReference type="Proteomes" id="UP000031167"/>
    </source>
</evidence>
<organism evidence="2 3">
    <name type="scientific">Chryseobacterium taiwanense</name>
    <dbReference type="NCBI Taxonomy" id="363331"/>
    <lineage>
        <taxon>Bacteria</taxon>
        <taxon>Pseudomonadati</taxon>
        <taxon>Bacteroidota</taxon>
        <taxon>Flavobacteriia</taxon>
        <taxon>Flavobacteriales</taxon>
        <taxon>Weeksellaceae</taxon>
        <taxon>Chryseobacterium group</taxon>
        <taxon>Chryseobacterium</taxon>
    </lineage>
</organism>
<dbReference type="EMBL" id="JWTA01000005">
    <property type="protein sequence ID" value="KIC63359.1"/>
    <property type="molecule type" value="Genomic_DNA"/>
</dbReference>
<evidence type="ECO:0000313" key="2">
    <source>
        <dbReference type="EMBL" id="KIC63359.1"/>
    </source>
</evidence>
<keyword evidence="1" id="KW-0472">Membrane</keyword>
<protein>
    <recommendedName>
        <fullName evidence="4">DUF4190 domain-containing protein</fullName>
    </recommendedName>
</protein>
<keyword evidence="3" id="KW-1185">Reference proteome</keyword>
<dbReference type="STRING" id="363331.RM51_06675"/>
<dbReference type="AlphaFoldDB" id="A0A0B4CQ52"/>
<evidence type="ECO:0000256" key="1">
    <source>
        <dbReference type="SAM" id="Phobius"/>
    </source>
</evidence>
<comment type="caution">
    <text evidence="2">The sequence shown here is derived from an EMBL/GenBank/DDBJ whole genome shotgun (WGS) entry which is preliminary data.</text>
</comment>
<reference evidence="2 3" key="1">
    <citation type="submission" date="2014-12" db="EMBL/GenBank/DDBJ databases">
        <title>Genome sequencing of Chryseobacterium taiwanense TPW19.</title>
        <authorList>
            <person name="Tan P.W."/>
            <person name="Chan K.-G."/>
        </authorList>
    </citation>
    <scope>NUCLEOTIDE SEQUENCE [LARGE SCALE GENOMIC DNA]</scope>
    <source>
        <strain evidence="2 3">TPW19</strain>
    </source>
</reference>
<sequence>MIENQYKKSTDENYQKFQNTQHLNSQPTYIQQEATPSNGIGIAGFVMSVIAIFVGWIPFLGWFVWVLGLILSFIGIFKTPKGFAIAGLIISLIGIVFFIFLFGAILALVGLSQ</sequence>
<name>A0A0B4CQ52_9FLAO</name>
<keyword evidence="1" id="KW-0812">Transmembrane</keyword>
<evidence type="ECO:0008006" key="4">
    <source>
        <dbReference type="Google" id="ProtNLM"/>
    </source>
</evidence>
<gene>
    <name evidence="2" type="ORF">RM51_06675</name>
</gene>
<proteinExistence type="predicted"/>
<keyword evidence="1" id="KW-1133">Transmembrane helix</keyword>
<feature type="transmembrane region" description="Helical" evidence="1">
    <location>
        <begin position="42"/>
        <end position="71"/>
    </location>
</feature>
<feature type="transmembrane region" description="Helical" evidence="1">
    <location>
        <begin position="83"/>
        <end position="111"/>
    </location>
</feature>